<feature type="domain" description="DUF5614" evidence="3">
    <location>
        <begin position="14"/>
        <end position="200"/>
    </location>
</feature>
<dbReference type="InterPro" id="IPR041076">
    <property type="entry name" value="DUF5614"/>
</dbReference>
<comment type="similarity">
    <text evidence="1">Belongs to the UPF0415 family.</text>
</comment>
<feature type="domain" description="DUF1308" evidence="2">
    <location>
        <begin position="253"/>
        <end position="412"/>
    </location>
</feature>
<reference evidence="4" key="1">
    <citation type="submission" date="2023-03" db="EMBL/GenBank/DDBJ databases">
        <authorList>
            <person name="Steffen K."/>
            <person name="Cardenas P."/>
        </authorList>
    </citation>
    <scope>NUCLEOTIDE SEQUENCE</scope>
</reference>
<organism evidence="4 5">
    <name type="scientific">Geodia barretti</name>
    <name type="common">Barrett's horny sponge</name>
    <dbReference type="NCBI Taxonomy" id="519541"/>
    <lineage>
        <taxon>Eukaryota</taxon>
        <taxon>Metazoa</taxon>
        <taxon>Porifera</taxon>
        <taxon>Demospongiae</taxon>
        <taxon>Heteroscleromorpha</taxon>
        <taxon>Tetractinellida</taxon>
        <taxon>Astrophorina</taxon>
        <taxon>Geodiidae</taxon>
        <taxon>Geodia</taxon>
    </lineage>
</organism>
<name>A0AA35U280_GEOBA</name>
<comment type="caution">
    <text evidence="4">The sequence shown here is derived from an EMBL/GenBank/DDBJ whole genome shotgun (WGS) entry which is preliminary data.</text>
</comment>
<protein>
    <submittedName>
        <fullName evidence="4">UPF0415 protein C7orf25 homolog</fullName>
    </submittedName>
</protein>
<evidence type="ECO:0000259" key="3">
    <source>
        <dbReference type="Pfam" id="PF18474"/>
    </source>
</evidence>
<evidence type="ECO:0000313" key="5">
    <source>
        <dbReference type="Proteomes" id="UP001174909"/>
    </source>
</evidence>
<evidence type="ECO:0000256" key="1">
    <source>
        <dbReference type="ARBA" id="ARBA00006588"/>
    </source>
</evidence>
<proteinExistence type="inferred from homology"/>
<dbReference type="PANTHER" id="PTHR13379">
    <property type="entry name" value="UNCHARACTERIZED DUF1308"/>
    <property type="match status" value="1"/>
</dbReference>
<dbReference type="Proteomes" id="UP001174909">
    <property type="component" value="Unassembled WGS sequence"/>
</dbReference>
<gene>
    <name evidence="4" type="ORF">GBAR_LOCUS31229</name>
</gene>
<evidence type="ECO:0000259" key="2">
    <source>
        <dbReference type="Pfam" id="PF07000"/>
    </source>
</evidence>
<dbReference type="Pfam" id="PF07000">
    <property type="entry name" value="DUF1308"/>
    <property type="match status" value="1"/>
</dbReference>
<sequence>MAACSEDRSTGLETIRERSELASRLLVQAQKLRLGRNVGGVQRVERKIKAEKGFLDSILSGHTALRDTHLSSTNLTHIQSVLEIALETEDLAAVQQCFTLVPGLGMTPVSVQVDVVVAGGGRWVRVFCRKRSALHRRWLGDGQFGDKSVGDIATEYVETGKQNLRKFQPPRISFVFFDGITESVSGVLESNGIEVVGPVYPDEATEDTPSFHHVMSLVREGLREGELSHCDSRHLVQRPVARLEPTNTDCERVNLDVSSMLAWVSSLTHGGEMYTLQERILNEQAEQERQSPLWPQLQRATRGKKLMACRTAADGFSDIVGKVGGEQEKARARSLLAMVEVVDDCPSPRAMTLSVSHRITPRAKIVFGSGDTLRTLTLTANGGFVRAAAHQGVHFEVCVHSSRALTEAKQQSSVLDNT</sequence>
<keyword evidence="5" id="KW-1185">Reference proteome</keyword>
<dbReference type="Pfam" id="PF18474">
    <property type="entry name" value="DUF5614"/>
    <property type="match status" value="1"/>
</dbReference>
<evidence type="ECO:0000313" key="4">
    <source>
        <dbReference type="EMBL" id="CAI8057291.1"/>
    </source>
</evidence>
<accession>A0AA35U280</accession>
<dbReference type="InterPro" id="IPR010733">
    <property type="entry name" value="DUF1308"/>
</dbReference>
<dbReference type="AlphaFoldDB" id="A0AA35U280"/>
<dbReference type="PANTHER" id="PTHR13379:SF0">
    <property type="entry name" value="UPF0415 PROTEIN C7ORF25"/>
    <property type="match status" value="1"/>
</dbReference>
<dbReference type="EMBL" id="CASHTH010004434">
    <property type="protein sequence ID" value="CAI8057291.1"/>
    <property type="molecule type" value="Genomic_DNA"/>
</dbReference>